<evidence type="ECO:0000256" key="7">
    <source>
        <dbReference type="ARBA" id="ARBA00023047"/>
    </source>
</evidence>
<feature type="transmembrane region" description="Helical" evidence="9">
    <location>
        <begin position="248"/>
        <end position="270"/>
    </location>
</feature>
<protein>
    <submittedName>
        <fullName evidence="11">ABC transporter permease</fullName>
    </submittedName>
</protein>
<comment type="caution">
    <text evidence="11">The sequence shown here is derived from an EMBL/GenBank/DDBJ whole genome shotgun (WGS) entry which is preliminary data.</text>
</comment>
<keyword evidence="3" id="KW-0813">Transport</keyword>
<feature type="transmembrane region" description="Helical" evidence="9">
    <location>
        <begin position="194"/>
        <end position="213"/>
    </location>
</feature>
<dbReference type="EMBL" id="LBIA02000001">
    <property type="protein sequence ID" value="TKT72902.1"/>
    <property type="molecule type" value="Genomic_DNA"/>
</dbReference>
<evidence type="ECO:0000256" key="9">
    <source>
        <dbReference type="SAM" id="Phobius"/>
    </source>
</evidence>
<dbReference type="GO" id="GO:0005886">
    <property type="term" value="C:plasma membrane"/>
    <property type="evidence" value="ECO:0007669"/>
    <property type="project" value="UniProtKB-SubCell"/>
</dbReference>
<name>A0A4U6BQY3_9BRAD</name>
<keyword evidence="4" id="KW-1003">Cell membrane</keyword>
<proteinExistence type="inferred from homology"/>
<evidence type="ECO:0000256" key="5">
    <source>
        <dbReference type="ARBA" id="ARBA00022692"/>
    </source>
</evidence>
<dbReference type="OrthoDB" id="9796017at2"/>
<feature type="transmembrane region" description="Helical" evidence="9">
    <location>
        <begin position="167"/>
        <end position="187"/>
    </location>
</feature>
<reference evidence="11" key="1">
    <citation type="submission" date="2019-04" db="EMBL/GenBank/DDBJ databases">
        <title>Whole genome sequencing of cave bacteria.</title>
        <authorList>
            <person name="Gan H.M."/>
            <person name="Barton H."/>
            <person name="Savka M.A."/>
        </authorList>
    </citation>
    <scope>NUCLEOTIDE SEQUENCE [LARGE SCALE GENOMIC DNA]</scope>
    <source>
        <strain evidence="11">LC387</strain>
    </source>
</reference>
<evidence type="ECO:0000313" key="11">
    <source>
        <dbReference type="EMBL" id="TKT72902.1"/>
    </source>
</evidence>
<evidence type="ECO:0000256" key="4">
    <source>
        <dbReference type="ARBA" id="ARBA00022475"/>
    </source>
</evidence>
<comment type="similarity">
    <text evidence="2">Belongs to the ABC-2 integral membrane protein family.</text>
</comment>
<keyword evidence="6 9" id="KW-1133">Transmembrane helix</keyword>
<keyword evidence="7" id="KW-0762">Sugar transport</keyword>
<dbReference type="GO" id="GO:0015774">
    <property type="term" value="P:polysaccharide transport"/>
    <property type="evidence" value="ECO:0007669"/>
    <property type="project" value="UniProtKB-KW"/>
</dbReference>
<evidence type="ECO:0000256" key="6">
    <source>
        <dbReference type="ARBA" id="ARBA00022989"/>
    </source>
</evidence>
<feature type="transmembrane region" description="Helical" evidence="9">
    <location>
        <begin position="134"/>
        <end position="155"/>
    </location>
</feature>
<comment type="subcellular location">
    <subcellularLocation>
        <location evidence="1">Cell membrane</location>
        <topology evidence="1">Multi-pass membrane protein</topology>
    </subcellularLocation>
</comment>
<evidence type="ECO:0000256" key="1">
    <source>
        <dbReference type="ARBA" id="ARBA00004651"/>
    </source>
</evidence>
<dbReference type="AlphaFoldDB" id="A0A4U6BQY3"/>
<evidence type="ECO:0000313" key="12">
    <source>
        <dbReference type="Proteomes" id="UP000034832"/>
    </source>
</evidence>
<dbReference type="Proteomes" id="UP000034832">
    <property type="component" value="Unassembled WGS sequence"/>
</dbReference>
<evidence type="ECO:0000256" key="2">
    <source>
        <dbReference type="ARBA" id="ARBA00007783"/>
    </source>
</evidence>
<keyword evidence="8 9" id="KW-0472">Membrane</keyword>
<keyword evidence="7" id="KW-0625">Polysaccharide transport</keyword>
<sequence>MPKHIREGLQRIEREFSLANKRLSLAITDLKEALWQPIWWHLAWQEIRQRYRRSLIGPFWITISTGIMIAAMGPLYGRLFEQPLGPYFQHLAIGLVVWVFISGYLNEVGFAFVSAEGFIKDVKIPYSTYVFKVLVKHLIMFLHNFVIVLTVLLFFPPRTLATVPMVLPGLIVMLLNLLWIGTALAILCVRFRDIAQIVGSVVQLLFFLTPIMWQVEMLGERRELAEWNVIYHLIQIVRSPLVGETPNLLSWIVTCGMAVVGGAVALCLFARFRSRISYWI</sequence>
<gene>
    <name evidence="11" type="ORF">YH63_016535</name>
</gene>
<keyword evidence="12" id="KW-1185">Reference proteome</keyword>
<evidence type="ECO:0000256" key="8">
    <source>
        <dbReference type="ARBA" id="ARBA00023136"/>
    </source>
</evidence>
<dbReference type="STRING" id="211460.YH63_02485"/>
<feature type="transmembrane region" description="Helical" evidence="9">
    <location>
        <begin position="88"/>
        <end position="113"/>
    </location>
</feature>
<evidence type="ECO:0000256" key="3">
    <source>
        <dbReference type="ARBA" id="ARBA00022448"/>
    </source>
</evidence>
<dbReference type="PANTHER" id="PTHR30413">
    <property type="entry name" value="INNER MEMBRANE TRANSPORT PERMEASE"/>
    <property type="match status" value="1"/>
</dbReference>
<feature type="domain" description="ABC-2 type transporter transmembrane" evidence="10">
    <location>
        <begin position="39"/>
        <end position="239"/>
    </location>
</feature>
<keyword evidence="5 9" id="KW-0812">Transmembrane</keyword>
<feature type="transmembrane region" description="Helical" evidence="9">
    <location>
        <begin position="55"/>
        <end position="76"/>
    </location>
</feature>
<dbReference type="Pfam" id="PF01061">
    <property type="entry name" value="ABC2_membrane"/>
    <property type="match status" value="1"/>
</dbReference>
<dbReference type="InterPro" id="IPR013525">
    <property type="entry name" value="ABC2_TM"/>
</dbReference>
<organism evidence="11 12">
    <name type="scientific">Afipia massiliensis</name>
    <dbReference type="NCBI Taxonomy" id="211460"/>
    <lineage>
        <taxon>Bacteria</taxon>
        <taxon>Pseudomonadati</taxon>
        <taxon>Pseudomonadota</taxon>
        <taxon>Alphaproteobacteria</taxon>
        <taxon>Hyphomicrobiales</taxon>
        <taxon>Nitrobacteraceae</taxon>
        <taxon>Afipia</taxon>
    </lineage>
</organism>
<dbReference type="GO" id="GO:0015920">
    <property type="term" value="P:lipopolysaccharide transport"/>
    <property type="evidence" value="ECO:0007669"/>
    <property type="project" value="TreeGrafter"/>
</dbReference>
<accession>A0A4U6BQY3</accession>
<evidence type="ECO:0000259" key="10">
    <source>
        <dbReference type="Pfam" id="PF01061"/>
    </source>
</evidence>
<dbReference type="GO" id="GO:0140359">
    <property type="term" value="F:ABC-type transporter activity"/>
    <property type="evidence" value="ECO:0007669"/>
    <property type="project" value="InterPro"/>
</dbReference>
<dbReference type="PANTHER" id="PTHR30413:SF10">
    <property type="entry name" value="CAPSULE POLYSACCHARIDE EXPORT INNER-MEMBRANE PROTEIN CTRC"/>
    <property type="match status" value="1"/>
</dbReference>